<proteinExistence type="predicted"/>
<evidence type="ECO:0000256" key="1">
    <source>
        <dbReference type="SAM" id="MobiDB-lite"/>
    </source>
</evidence>
<protein>
    <recommendedName>
        <fullName evidence="4">DUF3540 domain-containing protein</fullName>
    </recommendedName>
</protein>
<dbReference type="GeneID" id="99712229"/>
<dbReference type="AlphaFoldDB" id="A0AAW8EAX1"/>
<gene>
    <name evidence="2" type="ORF">J2W39_001157</name>
</gene>
<organism evidence="2 3">
    <name type="scientific">Variovorax paradoxus</name>
    <dbReference type="NCBI Taxonomy" id="34073"/>
    <lineage>
        <taxon>Bacteria</taxon>
        <taxon>Pseudomonadati</taxon>
        <taxon>Pseudomonadota</taxon>
        <taxon>Betaproteobacteria</taxon>
        <taxon>Burkholderiales</taxon>
        <taxon>Comamonadaceae</taxon>
        <taxon>Variovorax</taxon>
    </lineage>
</organism>
<comment type="caution">
    <text evidence="2">The sequence shown here is derived from an EMBL/GenBank/DDBJ whole genome shotgun (WGS) entry which is preliminary data.</text>
</comment>
<accession>A0AAW8EAX1</accession>
<dbReference type="InterPro" id="IPR021927">
    <property type="entry name" value="DUF3540"/>
</dbReference>
<dbReference type="RefSeq" id="WP_012745697.1">
    <property type="nucleotide sequence ID" value="NZ_CAIGKF010000003.1"/>
</dbReference>
<sequence length="228" mass="24193">MTHATAAPLDASRPKAQPRTHKQAPPRRPSPIAAESCVGVVVAGAADELRVVAGDFGARARLAASCLLVPQPGDTVACFRVAPDEIWILAVLEREAGAPRVLRSHGPTRFEVTDGALELHAPAIALSSRRFALDSARTDIASDDLEFAGGQVRIVAGAMRLIGSALSTVFDRVTHFSKHHARTTEGLDRVHAAHLEMEAQQLVHISAEHALVNGSKLVKARGGQIHFG</sequence>
<feature type="region of interest" description="Disordered" evidence="1">
    <location>
        <begin position="1"/>
        <end position="31"/>
    </location>
</feature>
<dbReference type="Proteomes" id="UP001224845">
    <property type="component" value="Unassembled WGS sequence"/>
</dbReference>
<evidence type="ECO:0000313" key="2">
    <source>
        <dbReference type="EMBL" id="MDP9969927.1"/>
    </source>
</evidence>
<name>A0AAW8EAX1_VARPD</name>
<dbReference type="EMBL" id="JAUSRV010000003">
    <property type="protein sequence ID" value="MDP9969927.1"/>
    <property type="molecule type" value="Genomic_DNA"/>
</dbReference>
<reference evidence="2" key="1">
    <citation type="submission" date="2023-07" db="EMBL/GenBank/DDBJ databases">
        <title>Sorghum-associated microbial communities from plants grown in Nebraska, USA.</title>
        <authorList>
            <person name="Schachtman D."/>
        </authorList>
    </citation>
    <scope>NUCLEOTIDE SEQUENCE</scope>
    <source>
        <strain evidence="2">DS3315</strain>
    </source>
</reference>
<feature type="compositionally biased region" description="Basic residues" evidence="1">
    <location>
        <begin position="16"/>
        <end position="25"/>
    </location>
</feature>
<dbReference type="Pfam" id="PF12059">
    <property type="entry name" value="DUF3540"/>
    <property type="match status" value="1"/>
</dbReference>
<evidence type="ECO:0008006" key="4">
    <source>
        <dbReference type="Google" id="ProtNLM"/>
    </source>
</evidence>
<evidence type="ECO:0000313" key="3">
    <source>
        <dbReference type="Proteomes" id="UP001224845"/>
    </source>
</evidence>